<feature type="short sequence motif" description="DGA/G" evidence="4">
    <location>
        <begin position="210"/>
        <end position="212"/>
    </location>
</feature>
<reference evidence="6 7" key="1">
    <citation type="submission" date="2019-12" db="EMBL/GenBank/DDBJ databases">
        <title>Draft Genome Sequences of Six Type Strains of the Genus Massilia.</title>
        <authorList>
            <person name="Miess H."/>
            <person name="Frediansyah A."/>
            <person name="Goeker M."/>
            <person name="Gross H."/>
        </authorList>
    </citation>
    <scope>NUCLEOTIDE SEQUENCE [LARGE SCALE GENOMIC DNA]</scope>
    <source>
        <strain evidence="6 7">DSM 26639</strain>
    </source>
</reference>
<proteinExistence type="predicted"/>
<feature type="active site" description="Proton acceptor" evidence="4">
    <location>
        <position position="210"/>
    </location>
</feature>
<dbReference type="PROSITE" id="PS51635">
    <property type="entry name" value="PNPLA"/>
    <property type="match status" value="1"/>
</dbReference>
<evidence type="ECO:0000313" key="7">
    <source>
        <dbReference type="Proteomes" id="UP000437862"/>
    </source>
</evidence>
<evidence type="ECO:0000256" key="1">
    <source>
        <dbReference type="ARBA" id="ARBA00022801"/>
    </source>
</evidence>
<accession>A0ABX6FYQ9</accession>
<dbReference type="InterPro" id="IPR002641">
    <property type="entry name" value="PNPLA_dom"/>
</dbReference>
<feature type="domain" description="PNPLA" evidence="5">
    <location>
        <begin position="18"/>
        <end position="223"/>
    </location>
</feature>
<dbReference type="PANTHER" id="PTHR14226:SF57">
    <property type="entry name" value="BLR7027 PROTEIN"/>
    <property type="match status" value="1"/>
</dbReference>
<evidence type="ECO:0000256" key="2">
    <source>
        <dbReference type="ARBA" id="ARBA00022963"/>
    </source>
</evidence>
<dbReference type="Gene3D" id="3.40.1090.10">
    <property type="entry name" value="Cytosolic phospholipase A2 catalytic domain"/>
    <property type="match status" value="2"/>
</dbReference>
<sequence length="365" mass="39288">MRSFDVTNGVVMKKPMALILQGGGALGAFEYGVVTALLEDGWTPTAVTGVSIGAINAASIAGAKDGDIAASMRRMWQAITLPTVPWLPASKQANLSLLGNPNFWLSRTDYWRLPYWNSCCTTAPMLGTLAAHLDFDQLNDPKHIRFGVTATSLYTGGQTTFSNHVAKGAHTDGGQHKAVRATLTPSHIVASGSLPPGFPATRIDGTDYWDGGLFSNTPIDALLNLLEPHEIDTLPIFVVDLFPTEGQPSPVTLQEVQTRATALQYQNRFWAQYGGNAKLEGFLAMLDKLESATAGTAVADMPAYDWLMRLRALKNLHVIASTPAAAGGDHDFSEYGVRSRYEAGRAAAQQYLARLSRQPKLRAAA</sequence>
<dbReference type="EMBL" id="CP046904">
    <property type="protein sequence ID" value="QGZ42639.1"/>
    <property type="molecule type" value="Genomic_DNA"/>
</dbReference>
<evidence type="ECO:0000256" key="4">
    <source>
        <dbReference type="PROSITE-ProRule" id="PRU01161"/>
    </source>
</evidence>
<dbReference type="InterPro" id="IPR050301">
    <property type="entry name" value="NTE"/>
</dbReference>
<keyword evidence="3 4" id="KW-0443">Lipid metabolism</keyword>
<evidence type="ECO:0000256" key="3">
    <source>
        <dbReference type="ARBA" id="ARBA00023098"/>
    </source>
</evidence>
<evidence type="ECO:0000313" key="6">
    <source>
        <dbReference type="EMBL" id="QGZ42639.1"/>
    </source>
</evidence>
<name>A0ABX6FYQ9_9BURK</name>
<feature type="active site" description="Nucleophile" evidence="4">
    <location>
        <position position="51"/>
    </location>
</feature>
<dbReference type="SUPFAM" id="SSF52151">
    <property type="entry name" value="FabD/lysophospholipase-like"/>
    <property type="match status" value="1"/>
</dbReference>
<keyword evidence="1 4" id="KW-0378">Hydrolase</keyword>
<protein>
    <recommendedName>
        <fullName evidence="5">PNPLA domain-containing protein</fullName>
    </recommendedName>
</protein>
<gene>
    <name evidence="6" type="ORF">GO485_28785</name>
</gene>
<dbReference type="Pfam" id="PF01734">
    <property type="entry name" value="Patatin"/>
    <property type="match status" value="1"/>
</dbReference>
<feature type="short sequence motif" description="GXSXG" evidence="4">
    <location>
        <begin position="49"/>
        <end position="53"/>
    </location>
</feature>
<keyword evidence="2 4" id="KW-0442">Lipid degradation</keyword>
<keyword evidence="7" id="KW-1185">Reference proteome</keyword>
<feature type="short sequence motif" description="GXGXXG" evidence="4">
    <location>
        <begin position="22"/>
        <end position="27"/>
    </location>
</feature>
<organism evidence="6 7">
    <name type="scientific">Pseudoduganella flava</name>
    <dbReference type="NCBI Taxonomy" id="871742"/>
    <lineage>
        <taxon>Bacteria</taxon>
        <taxon>Pseudomonadati</taxon>
        <taxon>Pseudomonadota</taxon>
        <taxon>Betaproteobacteria</taxon>
        <taxon>Burkholderiales</taxon>
        <taxon>Oxalobacteraceae</taxon>
        <taxon>Telluria group</taxon>
        <taxon>Pseudoduganella</taxon>
    </lineage>
</organism>
<dbReference type="Proteomes" id="UP000437862">
    <property type="component" value="Chromosome"/>
</dbReference>
<dbReference type="InterPro" id="IPR016035">
    <property type="entry name" value="Acyl_Trfase/lysoPLipase"/>
</dbReference>
<evidence type="ECO:0000259" key="5">
    <source>
        <dbReference type="PROSITE" id="PS51635"/>
    </source>
</evidence>
<dbReference type="PANTHER" id="PTHR14226">
    <property type="entry name" value="NEUROPATHY TARGET ESTERASE/SWISS CHEESE D.MELANOGASTER"/>
    <property type="match status" value="1"/>
</dbReference>